<keyword evidence="3" id="KW-1185">Reference proteome</keyword>
<dbReference type="EMBL" id="JNBS01000448">
    <property type="protein sequence ID" value="OQS05505.1"/>
    <property type="molecule type" value="Genomic_DNA"/>
</dbReference>
<dbReference type="OrthoDB" id="78161at2759"/>
<evidence type="ECO:0000256" key="1">
    <source>
        <dbReference type="SAM" id="Phobius"/>
    </source>
</evidence>
<keyword evidence="1" id="KW-0472">Membrane</keyword>
<sequence length="129" mass="13569">MISLYIALGSGSAVYDGVLVVIYILAAIVGVLIIAALIFCYKKRCAEAELDALQGYHEVEDPERLLAHDTVCSRGPGIACDSVQSKVALRGIAPVPSQKSYAEAIKTPKTYAAVTKLGSGSIRGQVTSL</sequence>
<dbReference type="Proteomes" id="UP000243217">
    <property type="component" value="Unassembled WGS sequence"/>
</dbReference>
<proteinExistence type="predicted"/>
<accession>A0A1W0A5H7</accession>
<evidence type="ECO:0000313" key="2">
    <source>
        <dbReference type="EMBL" id="OQS05505.1"/>
    </source>
</evidence>
<evidence type="ECO:0000313" key="3">
    <source>
        <dbReference type="Proteomes" id="UP000243217"/>
    </source>
</evidence>
<feature type="transmembrane region" description="Helical" evidence="1">
    <location>
        <begin position="20"/>
        <end position="41"/>
    </location>
</feature>
<keyword evidence="1" id="KW-0812">Transmembrane</keyword>
<reference evidence="2 3" key="1">
    <citation type="journal article" date="2014" name="Genome Biol. Evol.">
        <title>The secreted proteins of Achlya hypogyna and Thraustotheca clavata identify the ancestral oomycete secretome and reveal gene acquisitions by horizontal gene transfer.</title>
        <authorList>
            <person name="Misner I."/>
            <person name="Blouin N."/>
            <person name="Leonard G."/>
            <person name="Richards T.A."/>
            <person name="Lane C.E."/>
        </authorList>
    </citation>
    <scope>NUCLEOTIDE SEQUENCE [LARGE SCALE GENOMIC DNA]</scope>
    <source>
        <strain evidence="2 3">ATCC 34112</strain>
    </source>
</reference>
<gene>
    <name evidence="2" type="ORF">THRCLA_20597</name>
</gene>
<name>A0A1W0A5H7_9STRA</name>
<keyword evidence="1" id="KW-1133">Transmembrane helix</keyword>
<comment type="caution">
    <text evidence="2">The sequence shown here is derived from an EMBL/GenBank/DDBJ whole genome shotgun (WGS) entry which is preliminary data.</text>
</comment>
<organism evidence="2 3">
    <name type="scientific">Thraustotheca clavata</name>
    <dbReference type="NCBI Taxonomy" id="74557"/>
    <lineage>
        <taxon>Eukaryota</taxon>
        <taxon>Sar</taxon>
        <taxon>Stramenopiles</taxon>
        <taxon>Oomycota</taxon>
        <taxon>Saprolegniomycetes</taxon>
        <taxon>Saprolegniales</taxon>
        <taxon>Achlyaceae</taxon>
        <taxon>Thraustotheca</taxon>
    </lineage>
</organism>
<dbReference type="AlphaFoldDB" id="A0A1W0A5H7"/>
<protein>
    <submittedName>
        <fullName evidence="2">Uncharacterized protein</fullName>
    </submittedName>
</protein>